<feature type="domain" description="HTH luxR-type" evidence="4">
    <location>
        <begin position="118"/>
        <end position="183"/>
    </location>
</feature>
<evidence type="ECO:0000256" key="3">
    <source>
        <dbReference type="ARBA" id="ARBA00023163"/>
    </source>
</evidence>
<dbReference type="PRINTS" id="PR00038">
    <property type="entry name" value="HTHLUXR"/>
</dbReference>
<dbReference type="InterPro" id="IPR016032">
    <property type="entry name" value="Sig_transdc_resp-reg_C-effctor"/>
</dbReference>
<protein>
    <submittedName>
        <fullName evidence="5">Response regulator transcription factor</fullName>
    </submittedName>
</protein>
<reference evidence="5 6" key="1">
    <citation type="submission" date="2019-03" db="EMBL/GenBank/DDBJ databases">
        <title>Three New Species of Nocardioides, Nocardioides euryhalodurans sp. nov., Nocardioides seonyuensis sp. nov. and Nocardioides eburneoflavus sp. nov., Iolated from Soil.</title>
        <authorList>
            <person name="Roh S.G."/>
            <person name="Lee C."/>
            <person name="Kim M.-K."/>
            <person name="Kim S.B."/>
        </authorList>
    </citation>
    <scope>NUCLEOTIDE SEQUENCE [LARGE SCALE GENOMIC DNA]</scope>
    <source>
        <strain evidence="5 6">MMS17-SY117</strain>
    </source>
</reference>
<dbReference type="PROSITE" id="PS50043">
    <property type="entry name" value="HTH_LUXR_2"/>
    <property type="match status" value="1"/>
</dbReference>
<dbReference type="PROSITE" id="PS00622">
    <property type="entry name" value="HTH_LUXR_1"/>
    <property type="match status" value="1"/>
</dbReference>
<dbReference type="Gene3D" id="3.40.50.2300">
    <property type="match status" value="1"/>
</dbReference>
<name>A0A4P7GH46_9ACTN</name>
<organism evidence="5 6">
    <name type="scientific">Nocardioides euryhalodurans</name>
    <dbReference type="NCBI Taxonomy" id="2518370"/>
    <lineage>
        <taxon>Bacteria</taxon>
        <taxon>Bacillati</taxon>
        <taxon>Actinomycetota</taxon>
        <taxon>Actinomycetes</taxon>
        <taxon>Propionibacteriales</taxon>
        <taxon>Nocardioidaceae</taxon>
        <taxon>Nocardioides</taxon>
    </lineage>
</organism>
<dbReference type="PANTHER" id="PTHR44688">
    <property type="entry name" value="DNA-BINDING TRANSCRIPTIONAL ACTIVATOR DEVR_DOSR"/>
    <property type="match status" value="1"/>
</dbReference>
<dbReference type="OrthoDB" id="4135368at2"/>
<keyword evidence="6" id="KW-1185">Reference proteome</keyword>
<dbReference type="GO" id="GO:0003677">
    <property type="term" value="F:DNA binding"/>
    <property type="evidence" value="ECO:0007669"/>
    <property type="project" value="UniProtKB-KW"/>
</dbReference>
<keyword evidence="1" id="KW-0805">Transcription regulation</keyword>
<evidence type="ECO:0000256" key="2">
    <source>
        <dbReference type="ARBA" id="ARBA00023125"/>
    </source>
</evidence>
<dbReference type="RefSeq" id="WP_135073567.1">
    <property type="nucleotide sequence ID" value="NZ_CP038267.1"/>
</dbReference>
<dbReference type="EMBL" id="CP038267">
    <property type="protein sequence ID" value="QBR91198.1"/>
    <property type="molecule type" value="Genomic_DNA"/>
</dbReference>
<dbReference type="InterPro" id="IPR000792">
    <property type="entry name" value="Tscrpt_reg_LuxR_C"/>
</dbReference>
<evidence type="ECO:0000259" key="4">
    <source>
        <dbReference type="PROSITE" id="PS50043"/>
    </source>
</evidence>
<dbReference type="Pfam" id="PF00196">
    <property type="entry name" value="GerE"/>
    <property type="match status" value="1"/>
</dbReference>
<dbReference type="AlphaFoldDB" id="A0A4P7GH46"/>
<sequence>MTTMAKVLVAPGDTLEADCTVLALDHAGLSATETPARDVDVVVLFSGPDTESARMRELCDGRPMLLVSPEVDAAAVRLAERVGAAGLLAWGASTADMVAAIDRLNRGERGLPSAAAAAEDPLSSLTDRELEIVRLLGAGATNEAIARALGISYHTVRTHVGHVLAKLGVSHRYAVVALAHRSDRLARAGDPAGSPP</sequence>
<evidence type="ECO:0000313" key="5">
    <source>
        <dbReference type="EMBL" id="QBR91198.1"/>
    </source>
</evidence>
<keyword evidence="3" id="KW-0804">Transcription</keyword>
<evidence type="ECO:0000313" key="6">
    <source>
        <dbReference type="Proteomes" id="UP000294894"/>
    </source>
</evidence>
<dbReference type="GO" id="GO:0006355">
    <property type="term" value="P:regulation of DNA-templated transcription"/>
    <property type="evidence" value="ECO:0007669"/>
    <property type="project" value="InterPro"/>
</dbReference>
<dbReference type="PANTHER" id="PTHR44688:SF16">
    <property type="entry name" value="DNA-BINDING TRANSCRIPTIONAL ACTIVATOR DEVR_DOSR"/>
    <property type="match status" value="1"/>
</dbReference>
<dbReference type="Proteomes" id="UP000294894">
    <property type="component" value="Chromosome"/>
</dbReference>
<dbReference type="CDD" id="cd06170">
    <property type="entry name" value="LuxR_C_like"/>
    <property type="match status" value="1"/>
</dbReference>
<dbReference type="SUPFAM" id="SSF46894">
    <property type="entry name" value="C-terminal effector domain of the bipartite response regulators"/>
    <property type="match status" value="1"/>
</dbReference>
<accession>A0A4P7GH46</accession>
<keyword evidence="2" id="KW-0238">DNA-binding</keyword>
<dbReference type="SMART" id="SM00421">
    <property type="entry name" value="HTH_LUXR"/>
    <property type="match status" value="1"/>
</dbReference>
<evidence type="ECO:0000256" key="1">
    <source>
        <dbReference type="ARBA" id="ARBA00023015"/>
    </source>
</evidence>
<gene>
    <name evidence="5" type="ORF">EXE57_02115</name>
</gene>
<dbReference type="KEGG" id="noy:EXE57_02115"/>
<proteinExistence type="predicted"/>